<accession>A0A0F0KDL0</accession>
<dbReference type="EC" id="2.4.-.-" evidence="5"/>
<sequence length="315" mass="33840">MTASAPLVTVIVPGRDIGGFAPAALESLLAQTERRWQAILVDDGSADDTGEIFAAAAASDRRFRALTHAASRGLGAARNAALDLVDTPLVGFLDGDDELAPTAIERLSSTLAETGSDLVAGAYVRSRFDGERYVPGRVQPWVAAATSPARRGTTIFEHPAASANIVAWSKMSRTELWHDLRFPEGVAYEDQIVAQLLYTRARTFDVIPDTVVRWRMRADGTSITQGRAQLRVMRDYLAALRGGIRVLHEAGARAAVVARLELILAMDLPPLLDIAATHHDPEYAAVVASFVAEIEALPEFADAHPDPALTAALAW</sequence>
<dbReference type="SUPFAM" id="SSF53448">
    <property type="entry name" value="Nucleotide-diphospho-sugar transferases"/>
    <property type="match status" value="1"/>
</dbReference>
<name>A0A0F0KDL0_9MICO</name>
<reference evidence="5 6" key="1">
    <citation type="submission" date="2015-02" db="EMBL/GenBank/DDBJ databases">
        <title>Draft genome sequences of ten Microbacterium spp. with emphasis on heavy metal contaminated environments.</title>
        <authorList>
            <person name="Corretto E."/>
        </authorList>
    </citation>
    <scope>NUCLEOTIDE SEQUENCE [LARGE SCALE GENOMIC DNA]</scope>
    <source>
        <strain evidence="5 6">DSM 12966</strain>
    </source>
</reference>
<dbReference type="PANTHER" id="PTHR43685:SF5">
    <property type="entry name" value="GLYCOSYLTRANSFERASE EPSE-RELATED"/>
    <property type="match status" value="1"/>
</dbReference>
<dbReference type="KEGG" id="mfol:DXT68_05565"/>
<dbReference type="CDD" id="cd00761">
    <property type="entry name" value="Glyco_tranf_GTA_type"/>
    <property type="match status" value="1"/>
</dbReference>
<feature type="domain" description="Glycosyltransferase 2-like" evidence="4">
    <location>
        <begin position="19"/>
        <end position="137"/>
    </location>
</feature>
<evidence type="ECO:0000256" key="3">
    <source>
        <dbReference type="ARBA" id="ARBA00022679"/>
    </source>
</evidence>
<evidence type="ECO:0000313" key="5">
    <source>
        <dbReference type="EMBL" id="KJL18220.1"/>
    </source>
</evidence>
<dbReference type="GO" id="GO:0016757">
    <property type="term" value="F:glycosyltransferase activity"/>
    <property type="evidence" value="ECO:0007669"/>
    <property type="project" value="UniProtKB-KW"/>
</dbReference>
<dbReference type="RefSeq" id="WP_045255549.1">
    <property type="nucleotide sequence ID" value="NZ_CAKKLS010000002.1"/>
</dbReference>
<dbReference type="InterPro" id="IPR001173">
    <property type="entry name" value="Glyco_trans_2-like"/>
</dbReference>
<dbReference type="EMBL" id="JYIU01000046">
    <property type="protein sequence ID" value="KJL18220.1"/>
    <property type="molecule type" value="Genomic_DNA"/>
</dbReference>
<proteinExistence type="inferred from homology"/>
<dbReference type="InterPro" id="IPR029044">
    <property type="entry name" value="Nucleotide-diphossugar_trans"/>
</dbReference>
<keyword evidence="6" id="KW-1185">Reference proteome</keyword>
<dbReference type="Pfam" id="PF00535">
    <property type="entry name" value="Glycos_transf_2"/>
    <property type="match status" value="1"/>
</dbReference>
<evidence type="ECO:0000256" key="2">
    <source>
        <dbReference type="ARBA" id="ARBA00022676"/>
    </source>
</evidence>
<dbReference type="Gene3D" id="3.90.550.10">
    <property type="entry name" value="Spore Coat Polysaccharide Biosynthesis Protein SpsA, Chain A"/>
    <property type="match status" value="1"/>
</dbReference>
<dbReference type="Proteomes" id="UP000033572">
    <property type="component" value="Unassembled WGS sequence"/>
</dbReference>
<keyword evidence="3 5" id="KW-0808">Transferase</keyword>
<dbReference type="PATRIC" id="fig|104336.4.peg.3369"/>
<dbReference type="PANTHER" id="PTHR43685">
    <property type="entry name" value="GLYCOSYLTRANSFERASE"/>
    <property type="match status" value="1"/>
</dbReference>
<organism evidence="5 6">
    <name type="scientific">Microbacterium foliorum</name>
    <dbReference type="NCBI Taxonomy" id="104336"/>
    <lineage>
        <taxon>Bacteria</taxon>
        <taxon>Bacillati</taxon>
        <taxon>Actinomycetota</taxon>
        <taxon>Actinomycetes</taxon>
        <taxon>Micrococcales</taxon>
        <taxon>Microbacteriaceae</taxon>
        <taxon>Microbacterium</taxon>
    </lineage>
</organism>
<comment type="caution">
    <text evidence="5">The sequence shown here is derived from an EMBL/GenBank/DDBJ whole genome shotgun (WGS) entry which is preliminary data.</text>
</comment>
<dbReference type="InterPro" id="IPR050834">
    <property type="entry name" value="Glycosyltransf_2"/>
</dbReference>
<dbReference type="AlphaFoldDB" id="A0A0F0KDL0"/>
<gene>
    <name evidence="5" type="primary">epsJ</name>
    <name evidence="5" type="ORF">RN50_03329</name>
</gene>
<dbReference type="GeneID" id="94443851"/>
<protein>
    <submittedName>
        <fullName evidence="5">Putative glycosyltransferase EpsJ</fullName>
        <ecNumber evidence="5">2.4.-.-</ecNumber>
    </submittedName>
</protein>
<evidence type="ECO:0000256" key="1">
    <source>
        <dbReference type="ARBA" id="ARBA00006739"/>
    </source>
</evidence>
<evidence type="ECO:0000313" key="6">
    <source>
        <dbReference type="Proteomes" id="UP000033572"/>
    </source>
</evidence>
<evidence type="ECO:0000259" key="4">
    <source>
        <dbReference type="Pfam" id="PF00535"/>
    </source>
</evidence>
<keyword evidence="2 5" id="KW-0328">Glycosyltransferase</keyword>
<comment type="similarity">
    <text evidence="1">Belongs to the glycosyltransferase 2 family.</text>
</comment>